<evidence type="ECO:0008006" key="6">
    <source>
        <dbReference type="Google" id="ProtNLM"/>
    </source>
</evidence>
<dbReference type="PANTHER" id="PTHR33308">
    <property type="entry name" value="PEPTIDOGLYCAN HYDROLASE FLGJ"/>
    <property type="match status" value="1"/>
</dbReference>
<dbReference type="SMART" id="SM00644">
    <property type="entry name" value="Ami_2"/>
    <property type="match status" value="1"/>
</dbReference>
<dbReference type="SUPFAM" id="SSF55846">
    <property type="entry name" value="N-acetylmuramoyl-L-alanine amidase-like"/>
    <property type="match status" value="1"/>
</dbReference>
<dbReference type="PANTHER" id="PTHR33308:SF9">
    <property type="entry name" value="PEPTIDOGLYCAN HYDROLASE FLGJ"/>
    <property type="match status" value="1"/>
</dbReference>
<dbReference type="Gene3D" id="3.40.80.10">
    <property type="entry name" value="Peptidoglycan recognition protein-like"/>
    <property type="match status" value="1"/>
</dbReference>
<dbReference type="GO" id="GO:0004040">
    <property type="term" value="F:amidase activity"/>
    <property type="evidence" value="ECO:0007669"/>
    <property type="project" value="InterPro"/>
</dbReference>
<dbReference type="Proteomes" id="UP000473323">
    <property type="component" value="Unassembled WGS sequence"/>
</dbReference>
<dbReference type="EMBL" id="WWVT01000002">
    <property type="protein sequence ID" value="MZL60943.1"/>
    <property type="molecule type" value="Genomic_DNA"/>
</dbReference>
<dbReference type="GO" id="GO:0008745">
    <property type="term" value="F:N-acetylmuramoyl-L-alanine amidase activity"/>
    <property type="evidence" value="ECO:0007669"/>
    <property type="project" value="InterPro"/>
</dbReference>
<dbReference type="SMART" id="SM00047">
    <property type="entry name" value="LYZ2"/>
    <property type="match status" value="1"/>
</dbReference>
<evidence type="ECO:0000313" key="5">
    <source>
        <dbReference type="Proteomes" id="UP000473323"/>
    </source>
</evidence>
<accession>A0A6L8T9S3</accession>
<organism evidence="4 5">
    <name type="scientific">Blautia massiliensis</name>
    <name type="common">ex Durand et al. 2017</name>
    <dbReference type="NCBI Taxonomy" id="1737424"/>
    <lineage>
        <taxon>Bacteria</taxon>
        <taxon>Bacillati</taxon>
        <taxon>Bacillota</taxon>
        <taxon>Clostridia</taxon>
        <taxon>Lachnospirales</taxon>
        <taxon>Lachnospiraceae</taxon>
        <taxon>Blautia</taxon>
    </lineage>
</organism>
<dbReference type="CDD" id="cd06583">
    <property type="entry name" value="PGRP"/>
    <property type="match status" value="1"/>
</dbReference>
<dbReference type="RefSeq" id="WP_161208629.1">
    <property type="nucleotide sequence ID" value="NZ_WWVT01000002.1"/>
</dbReference>
<dbReference type="Pfam" id="PF01832">
    <property type="entry name" value="Glucosaminidase"/>
    <property type="match status" value="1"/>
</dbReference>
<feature type="domain" description="Mannosyl-glycoprotein endo-beta-N-acetylglucosamidase-like" evidence="2">
    <location>
        <begin position="210"/>
        <end position="370"/>
    </location>
</feature>
<feature type="domain" description="N-acetylmuramoyl-L-alanine amidase" evidence="3">
    <location>
        <begin position="11"/>
        <end position="168"/>
    </location>
</feature>
<proteinExistence type="predicted"/>
<evidence type="ECO:0000259" key="2">
    <source>
        <dbReference type="SMART" id="SM00047"/>
    </source>
</evidence>
<evidence type="ECO:0000313" key="4">
    <source>
        <dbReference type="EMBL" id="MZL60943.1"/>
    </source>
</evidence>
<dbReference type="Gene3D" id="1.10.530.10">
    <property type="match status" value="1"/>
</dbReference>
<keyword evidence="1" id="KW-0378">Hydrolase</keyword>
<dbReference type="Pfam" id="PF01510">
    <property type="entry name" value="Amidase_2"/>
    <property type="match status" value="1"/>
</dbReference>
<evidence type="ECO:0000259" key="3">
    <source>
        <dbReference type="SMART" id="SM00644"/>
    </source>
</evidence>
<dbReference type="InterPro" id="IPR002901">
    <property type="entry name" value="MGlyc_endo_b_GlcNAc-like_dom"/>
</dbReference>
<protein>
    <recommendedName>
        <fullName evidence="6">Mannosyl-glycoprotein endo-beta-N-acetylglucosamidase-like domain-containing protein</fullName>
    </recommendedName>
</protein>
<dbReference type="InterPro" id="IPR036505">
    <property type="entry name" value="Amidase/PGRP_sf"/>
</dbReference>
<name>A0A6L8T9S3_9FIRM</name>
<gene>
    <name evidence="4" type="ORF">GT694_02540</name>
</gene>
<reference evidence="4 5" key="1">
    <citation type="journal article" date="2019" name="Nat. Med.">
        <title>A library of human gut bacterial isolates paired with longitudinal multiomics data enables mechanistic microbiome research.</title>
        <authorList>
            <person name="Poyet M."/>
            <person name="Groussin M."/>
            <person name="Gibbons S.M."/>
            <person name="Avila-Pacheco J."/>
            <person name="Jiang X."/>
            <person name="Kearney S.M."/>
            <person name="Perrotta A.R."/>
            <person name="Berdy B."/>
            <person name="Zhao S."/>
            <person name="Lieberman T.D."/>
            <person name="Swanson P.K."/>
            <person name="Smith M."/>
            <person name="Roesemann S."/>
            <person name="Alexander J.E."/>
            <person name="Rich S.A."/>
            <person name="Livny J."/>
            <person name="Vlamakis H."/>
            <person name="Clish C."/>
            <person name="Bullock K."/>
            <person name="Deik A."/>
            <person name="Scott J."/>
            <person name="Pierce K.A."/>
            <person name="Xavier R.J."/>
            <person name="Alm E.J."/>
        </authorList>
    </citation>
    <scope>NUCLEOTIDE SEQUENCE [LARGE SCALE GENOMIC DNA]</scope>
    <source>
        <strain evidence="4 5">BIOML-A4</strain>
    </source>
</reference>
<dbReference type="InterPro" id="IPR002502">
    <property type="entry name" value="Amidase_domain"/>
</dbReference>
<comment type="caution">
    <text evidence="4">The sequence shown here is derived from an EMBL/GenBank/DDBJ whole genome shotgun (WGS) entry which is preliminary data.</text>
</comment>
<evidence type="ECO:0000256" key="1">
    <source>
        <dbReference type="ARBA" id="ARBA00022801"/>
    </source>
</evidence>
<dbReference type="GO" id="GO:0009253">
    <property type="term" value="P:peptidoglycan catabolic process"/>
    <property type="evidence" value="ECO:0007669"/>
    <property type="project" value="InterPro"/>
</dbReference>
<sequence length="504" mass="55167">MRLVESFLTKNPCYTAGRKITVKGLMLHSVGCPQPRAQVFLDSWNRASFGSACVHGFIDGNDGTVYQALPWNHRGWHCGSGSKESGNNTHIGVEMCEPACIRYTSGSGFTCSDLEKARASAVRTYEAAVELFAMLCKKFGLDPLADGVVISHREGHTRGIATNHGDPEHLWKGLGLPYTMSGFRKAVKAAMSGKAGGAQASVFLGLSDEKAAERIGVLCAENMKTSGILASVSAAQFILESGYGRTELAQKANNCFGMKCMLSGNSWGGSAWDGTGKYRKKTQEDDGTGKLYTVTADFRKYTCVEQSIADHSAYLLGAMNGKKKRYAGLAGEKDYRKAVQIIKDGGYATDSLYVQKICVIIEKYGLTRFDGGKTEKEIWYRVRKNWQDAESQVGAFKVLENAKKSADEHPGFSVFDENGKAVYSSVDKKQEEVFRPYLVRVEISDLNIRKKPGTDQEKVGKYTGVGCFTIVAEADGVGASKWGLLKAYEKERNGWISLDFVTRI</sequence>
<dbReference type="InterPro" id="IPR051056">
    <property type="entry name" value="Glycosyl_Hydrolase_73"/>
</dbReference>
<dbReference type="Gene3D" id="4.10.80.30">
    <property type="entry name" value="DNA polymerase, domain 6"/>
    <property type="match status" value="1"/>
</dbReference>
<dbReference type="AlphaFoldDB" id="A0A6L8T9S3"/>